<sequence length="155" mass="17006">MSSPSNNYSPHVRCSKRAGVIRIRLSLSATLGDCNSKISELYRGWTFAVNNNTALEGPLHDDRGSSKGQVKCIRDSLLRPRGSGPLQNRSLPVPYRSTWSFHLGGVSIGQEGSFGFIWGMTGSKNRGWADWTCPAGYLSSIRSGTFLQEKLNARV</sequence>
<dbReference type="Proteomes" id="UP001054837">
    <property type="component" value="Unassembled WGS sequence"/>
</dbReference>
<dbReference type="EMBL" id="BPLQ01003839">
    <property type="protein sequence ID" value="GIY03686.1"/>
    <property type="molecule type" value="Genomic_DNA"/>
</dbReference>
<reference evidence="1 2" key="1">
    <citation type="submission" date="2021-06" db="EMBL/GenBank/DDBJ databases">
        <title>Caerostris darwini draft genome.</title>
        <authorList>
            <person name="Kono N."/>
            <person name="Arakawa K."/>
        </authorList>
    </citation>
    <scope>NUCLEOTIDE SEQUENCE [LARGE SCALE GENOMIC DNA]</scope>
</reference>
<accession>A0AAV4Q6I6</accession>
<organism evidence="1 2">
    <name type="scientific">Caerostris darwini</name>
    <dbReference type="NCBI Taxonomy" id="1538125"/>
    <lineage>
        <taxon>Eukaryota</taxon>
        <taxon>Metazoa</taxon>
        <taxon>Ecdysozoa</taxon>
        <taxon>Arthropoda</taxon>
        <taxon>Chelicerata</taxon>
        <taxon>Arachnida</taxon>
        <taxon>Araneae</taxon>
        <taxon>Araneomorphae</taxon>
        <taxon>Entelegynae</taxon>
        <taxon>Araneoidea</taxon>
        <taxon>Araneidae</taxon>
        <taxon>Caerostris</taxon>
    </lineage>
</organism>
<protein>
    <submittedName>
        <fullName evidence="1">Uncharacterized protein</fullName>
    </submittedName>
</protein>
<proteinExistence type="predicted"/>
<evidence type="ECO:0000313" key="2">
    <source>
        <dbReference type="Proteomes" id="UP001054837"/>
    </source>
</evidence>
<name>A0AAV4Q6I6_9ARAC</name>
<dbReference type="AlphaFoldDB" id="A0AAV4Q6I6"/>
<keyword evidence="2" id="KW-1185">Reference proteome</keyword>
<gene>
    <name evidence="1" type="ORF">CDAR_526861</name>
</gene>
<comment type="caution">
    <text evidence="1">The sequence shown here is derived from an EMBL/GenBank/DDBJ whole genome shotgun (WGS) entry which is preliminary data.</text>
</comment>
<evidence type="ECO:0000313" key="1">
    <source>
        <dbReference type="EMBL" id="GIY03686.1"/>
    </source>
</evidence>